<dbReference type="PANTHER" id="PTHR21666">
    <property type="entry name" value="PEPTIDASE-RELATED"/>
    <property type="match status" value="1"/>
</dbReference>
<keyword evidence="5" id="KW-1185">Reference proteome</keyword>
<dbReference type="CDD" id="cd12797">
    <property type="entry name" value="M23_peptidase"/>
    <property type="match status" value="1"/>
</dbReference>
<evidence type="ECO:0000313" key="4">
    <source>
        <dbReference type="EMBL" id="EDN00297.1"/>
    </source>
</evidence>
<organism evidence="4 5">
    <name type="scientific">Pseudoflavonifractor capillosus ATCC 29799</name>
    <dbReference type="NCBI Taxonomy" id="411467"/>
    <lineage>
        <taxon>Bacteria</taxon>
        <taxon>Bacillati</taxon>
        <taxon>Bacillota</taxon>
        <taxon>Clostridia</taxon>
        <taxon>Eubacteriales</taxon>
        <taxon>Oscillospiraceae</taxon>
        <taxon>Pseudoflavonifractor</taxon>
    </lineage>
</organism>
<dbReference type="InterPro" id="IPR011055">
    <property type="entry name" value="Dup_hybrid_motif"/>
</dbReference>
<dbReference type="SUPFAM" id="SSF51261">
    <property type="entry name" value="Duplicated hybrid motif"/>
    <property type="match status" value="1"/>
</dbReference>
<dbReference type="GO" id="GO:0004222">
    <property type="term" value="F:metalloendopeptidase activity"/>
    <property type="evidence" value="ECO:0007669"/>
    <property type="project" value="TreeGrafter"/>
</dbReference>
<dbReference type="RefSeq" id="WP_006572670.1">
    <property type="nucleotide sequence ID" value="NZ_AAXG02000012.1"/>
</dbReference>
<dbReference type="OrthoDB" id="5623881at2"/>
<sequence length="350" mass="38007">MESAYRQWEKRRGRRQSRPADRRSGKKIALAPRECRRLVQLCVCIALFLVVFVGKGVFPEQMLAARDRIVQVIQGDTDFRAAFASLGQSISDGEPVLETLGTLWVDVFGGEEVKVPDSSWEPLPLYTETVSYLQSGVTVHGLLTLDLDAEEETPPAAQAPEEQPEASKPPAEESVQPEPDATADAVQPTPVPDVIHVDYDGPALPANATMDQYNLGLAATMSPIEGAKGWWVSSPYGWREHPVDGEDKFHNGVDLAVNTGTSVKAFADGVVDYIGDSPIYGLYTQIDHGNGVTSFYAHCSELLVQQGQTVSMGDVIALSGDTGNSTGPHLHFELKKEGILLNPLYYIPSA</sequence>
<feature type="region of interest" description="Disordered" evidence="1">
    <location>
        <begin position="152"/>
        <end position="193"/>
    </location>
</feature>
<dbReference type="Proteomes" id="UP000003639">
    <property type="component" value="Unassembled WGS sequence"/>
</dbReference>
<name>A6NV96_9FIRM</name>
<proteinExistence type="predicted"/>
<evidence type="ECO:0000256" key="1">
    <source>
        <dbReference type="SAM" id="MobiDB-lite"/>
    </source>
</evidence>
<evidence type="ECO:0000259" key="3">
    <source>
        <dbReference type="Pfam" id="PF01551"/>
    </source>
</evidence>
<feature type="domain" description="M23ase beta-sheet core" evidence="3">
    <location>
        <begin position="248"/>
        <end position="343"/>
    </location>
</feature>
<keyword evidence="2" id="KW-0812">Transmembrane</keyword>
<dbReference type="InterPro" id="IPR050570">
    <property type="entry name" value="Cell_wall_metabolism_enzyme"/>
</dbReference>
<dbReference type="InterPro" id="IPR016047">
    <property type="entry name" value="M23ase_b-sheet_dom"/>
</dbReference>
<dbReference type="eggNOG" id="COG0739">
    <property type="taxonomic scope" value="Bacteria"/>
</dbReference>
<comment type="caution">
    <text evidence="4">The sequence shown here is derived from an EMBL/GenBank/DDBJ whole genome shotgun (WGS) entry which is preliminary data.</text>
</comment>
<dbReference type="AlphaFoldDB" id="A6NV96"/>
<feature type="region of interest" description="Disordered" evidence="1">
    <location>
        <begin position="1"/>
        <end position="25"/>
    </location>
</feature>
<dbReference type="Pfam" id="PF01551">
    <property type="entry name" value="Peptidase_M23"/>
    <property type="match status" value="1"/>
</dbReference>
<accession>A6NV96</accession>
<feature type="compositionally biased region" description="Low complexity" evidence="1">
    <location>
        <begin position="154"/>
        <end position="174"/>
    </location>
</feature>
<reference evidence="4 5" key="2">
    <citation type="submission" date="2007-06" db="EMBL/GenBank/DDBJ databases">
        <title>Draft genome sequence of Pseudoflavonifractor capillosus ATCC 29799.</title>
        <authorList>
            <person name="Sudarsanam P."/>
            <person name="Ley R."/>
            <person name="Guruge J."/>
            <person name="Turnbaugh P.J."/>
            <person name="Mahowald M."/>
            <person name="Liep D."/>
            <person name="Gordon J."/>
        </authorList>
    </citation>
    <scope>NUCLEOTIDE SEQUENCE [LARGE SCALE GENOMIC DNA]</scope>
    <source>
        <strain evidence="4 5">ATCC 29799</strain>
    </source>
</reference>
<evidence type="ECO:0000256" key="2">
    <source>
        <dbReference type="SAM" id="Phobius"/>
    </source>
</evidence>
<feature type="transmembrane region" description="Helical" evidence="2">
    <location>
        <begin position="38"/>
        <end position="58"/>
    </location>
</feature>
<evidence type="ECO:0000313" key="5">
    <source>
        <dbReference type="Proteomes" id="UP000003639"/>
    </source>
</evidence>
<dbReference type="EMBL" id="AAXG02000012">
    <property type="protein sequence ID" value="EDN00297.1"/>
    <property type="molecule type" value="Genomic_DNA"/>
</dbReference>
<dbReference type="Gene3D" id="2.70.70.10">
    <property type="entry name" value="Glucose Permease (Domain IIA)"/>
    <property type="match status" value="1"/>
</dbReference>
<reference evidence="4 5" key="1">
    <citation type="submission" date="2007-04" db="EMBL/GenBank/DDBJ databases">
        <authorList>
            <person name="Fulton L."/>
            <person name="Clifton S."/>
            <person name="Fulton B."/>
            <person name="Xu J."/>
            <person name="Minx P."/>
            <person name="Pepin K.H."/>
            <person name="Johnson M."/>
            <person name="Thiruvilangam P."/>
            <person name="Bhonagiri V."/>
            <person name="Nash W.E."/>
            <person name="Mardis E.R."/>
            <person name="Wilson R.K."/>
        </authorList>
    </citation>
    <scope>NUCLEOTIDE SEQUENCE [LARGE SCALE GENOMIC DNA]</scope>
    <source>
        <strain evidence="4 5">ATCC 29799</strain>
    </source>
</reference>
<dbReference type="STRING" id="411467.BACCAP_02131"/>
<keyword evidence="2" id="KW-1133">Transmembrane helix</keyword>
<dbReference type="PANTHER" id="PTHR21666:SF270">
    <property type="entry name" value="MUREIN HYDROLASE ACTIVATOR ENVC"/>
    <property type="match status" value="1"/>
</dbReference>
<protein>
    <submittedName>
        <fullName evidence="4">Peptidase, M23 family</fullName>
    </submittedName>
</protein>
<gene>
    <name evidence="4" type="ORF">BACCAP_02131</name>
</gene>
<keyword evidence="2" id="KW-0472">Membrane</keyword>